<dbReference type="GO" id="GO:0003887">
    <property type="term" value="F:DNA-directed DNA polymerase activity"/>
    <property type="evidence" value="ECO:0007669"/>
    <property type="project" value="TreeGrafter"/>
</dbReference>
<dbReference type="PANTHER" id="PTHR14303:SF0">
    <property type="entry name" value="DNA POLYMERASE DELTA SUBUNIT 4"/>
    <property type="match status" value="1"/>
</dbReference>
<dbReference type="Proteomes" id="UP001497480">
    <property type="component" value="Unassembled WGS sequence"/>
</dbReference>
<dbReference type="GO" id="GO:0043625">
    <property type="term" value="C:delta DNA polymerase complex"/>
    <property type="evidence" value="ECO:0007669"/>
    <property type="project" value="TreeGrafter"/>
</dbReference>
<comment type="caution">
    <text evidence="2">The sequence shown here is derived from an EMBL/GenBank/DDBJ whole genome shotgun (WGS) entry which is preliminary data.</text>
</comment>
<reference evidence="2 3" key="1">
    <citation type="submission" date="2024-03" db="EMBL/GenBank/DDBJ databases">
        <authorList>
            <person name="Martinez-Hernandez J."/>
        </authorList>
    </citation>
    <scope>NUCLEOTIDE SEQUENCE [LARGE SCALE GENOMIC DNA]</scope>
</reference>
<keyword evidence="3" id="KW-1185">Reference proteome</keyword>
<dbReference type="GO" id="GO:0006261">
    <property type="term" value="P:DNA-templated DNA replication"/>
    <property type="evidence" value="ECO:0007669"/>
    <property type="project" value="TreeGrafter"/>
</dbReference>
<sequence length="123" mass="14629">MKRFYRQRKNAVTDKPSKSRKKSKIPPTPLQAEYDPKEEKLRKFDMDMAYGPCVGMTRLERWGRAQNMGLNPPKEIESFLKSDSKDNKIDLECLWNKRIHGSYKTIEYFNFDNSFKKYIPLIS</sequence>
<dbReference type="InterPro" id="IPR007218">
    <property type="entry name" value="DNA_pol_delta_4"/>
</dbReference>
<accession>A0AAV1YNL6</accession>
<organism evidence="2 3">
    <name type="scientific">Lupinus luteus</name>
    <name type="common">European yellow lupine</name>
    <dbReference type="NCBI Taxonomy" id="3873"/>
    <lineage>
        <taxon>Eukaryota</taxon>
        <taxon>Viridiplantae</taxon>
        <taxon>Streptophyta</taxon>
        <taxon>Embryophyta</taxon>
        <taxon>Tracheophyta</taxon>
        <taxon>Spermatophyta</taxon>
        <taxon>Magnoliopsida</taxon>
        <taxon>eudicotyledons</taxon>
        <taxon>Gunneridae</taxon>
        <taxon>Pentapetalae</taxon>
        <taxon>rosids</taxon>
        <taxon>fabids</taxon>
        <taxon>Fabales</taxon>
        <taxon>Fabaceae</taxon>
        <taxon>Papilionoideae</taxon>
        <taxon>50 kb inversion clade</taxon>
        <taxon>genistoids sensu lato</taxon>
        <taxon>core genistoids</taxon>
        <taxon>Genisteae</taxon>
        <taxon>Lupinus</taxon>
    </lineage>
</organism>
<dbReference type="AlphaFoldDB" id="A0AAV1YNL6"/>
<dbReference type="PANTHER" id="PTHR14303">
    <property type="entry name" value="DNA POLYMERASE DELTA SUBUNIT 4"/>
    <property type="match status" value="1"/>
</dbReference>
<evidence type="ECO:0008006" key="4">
    <source>
        <dbReference type="Google" id="ProtNLM"/>
    </source>
</evidence>
<evidence type="ECO:0000313" key="3">
    <source>
        <dbReference type="Proteomes" id="UP001497480"/>
    </source>
</evidence>
<dbReference type="Pfam" id="PF04081">
    <property type="entry name" value="DNA_pol_delta_4"/>
    <property type="match status" value="1"/>
</dbReference>
<feature type="region of interest" description="Disordered" evidence="1">
    <location>
        <begin position="1"/>
        <end position="33"/>
    </location>
</feature>
<name>A0AAV1YNL6_LUPLU</name>
<dbReference type="EMBL" id="CAXHTB010000026">
    <property type="protein sequence ID" value="CAL0334484.1"/>
    <property type="molecule type" value="Genomic_DNA"/>
</dbReference>
<protein>
    <recommendedName>
        <fullName evidence="4">DNA polymerase delta subunit 4</fullName>
    </recommendedName>
</protein>
<dbReference type="GO" id="GO:0000731">
    <property type="term" value="P:DNA synthesis involved in DNA repair"/>
    <property type="evidence" value="ECO:0007669"/>
    <property type="project" value="InterPro"/>
</dbReference>
<evidence type="ECO:0000313" key="2">
    <source>
        <dbReference type="EMBL" id="CAL0334484.1"/>
    </source>
</evidence>
<evidence type="ECO:0000256" key="1">
    <source>
        <dbReference type="SAM" id="MobiDB-lite"/>
    </source>
</evidence>
<gene>
    <name evidence="2" type="ORF">LLUT_LOCUS35544</name>
</gene>
<proteinExistence type="predicted"/>